<dbReference type="PROSITE" id="PS00061">
    <property type="entry name" value="ADH_SHORT"/>
    <property type="match status" value="1"/>
</dbReference>
<organism evidence="4 5">
    <name type="scientific">Oryzias melastigma</name>
    <name type="common">Marine medaka</name>
    <dbReference type="NCBI Taxonomy" id="30732"/>
    <lineage>
        <taxon>Eukaryota</taxon>
        <taxon>Metazoa</taxon>
        <taxon>Chordata</taxon>
        <taxon>Craniata</taxon>
        <taxon>Vertebrata</taxon>
        <taxon>Euteleostomi</taxon>
        <taxon>Actinopterygii</taxon>
        <taxon>Neopterygii</taxon>
        <taxon>Teleostei</taxon>
        <taxon>Neoteleostei</taxon>
        <taxon>Acanthomorphata</taxon>
        <taxon>Ovalentaria</taxon>
        <taxon>Atherinomorphae</taxon>
        <taxon>Beloniformes</taxon>
        <taxon>Adrianichthyidae</taxon>
        <taxon>Oryziinae</taxon>
        <taxon>Oryzias</taxon>
    </lineage>
</organism>
<evidence type="ECO:0000256" key="2">
    <source>
        <dbReference type="ARBA" id="ARBA00023002"/>
    </source>
</evidence>
<dbReference type="InterPro" id="IPR002347">
    <property type="entry name" value="SDR_fam"/>
</dbReference>
<evidence type="ECO:0000313" key="5">
    <source>
        <dbReference type="Proteomes" id="UP000261560"/>
    </source>
</evidence>
<dbReference type="PANTHER" id="PTHR43313">
    <property type="entry name" value="SHORT-CHAIN DEHYDROGENASE/REDUCTASE FAMILY 9C"/>
    <property type="match status" value="1"/>
</dbReference>
<reference evidence="4" key="2">
    <citation type="submission" date="2025-09" db="UniProtKB">
        <authorList>
            <consortium name="Ensembl"/>
        </authorList>
    </citation>
    <scope>IDENTIFICATION</scope>
</reference>
<dbReference type="PANTHER" id="PTHR43313:SF52">
    <property type="entry name" value="DEHYDROGENASE_REDUCTASE (SDR FAMILY) MEMBER 9"/>
    <property type="match status" value="1"/>
</dbReference>
<dbReference type="GeneTree" id="ENSGT00940000158665"/>
<protein>
    <submittedName>
        <fullName evidence="4">Dehydrogenase/reductase (SDR family) member 9</fullName>
    </submittedName>
</protein>
<keyword evidence="5" id="KW-1185">Reference proteome</keyword>
<dbReference type="OrthoDB" id="5296at2759"/>
<keyword evidence="2" id="KW-0560">Oxidoreductase</keyword>
<reference evidence="4" key="1">
    <citation type="submission" date="2025-08" db="UniProtKB">
        <authorList>
            <consortium name="Ensembl"/>
        </authorList>
    </citation>
    <scope>IDENTIFICATION</scope>
</reference>
<dbReference type="PRINTS" id="PR00080">
    <property type="entry name" value="SDRFAMILY"/>
</dbReference>
<dbReference type="AlphaFoldDB" id="A0A3B3CZK0"/>
<dbReference type="Pfam" id="PF00106">
    <property type="entry name" value="adh_short"/>
    <property type="match status" value="1"/>
</dbReference>
<dbReference type="OMA" id="VAVWYLY"/>
<dbReference type="RefSeq" id="XP_024142691.1">
    <property type="nucleotide sequence ID" value="XM_024286923.2"/>
</dbReference>
<dbReference type="SUPFAM" id="SSF51735">
    <property type="entry name" value="NAD(P)-binding Rossmann-fold domains"/>
    <property type="match status" value="1"/>
</dbReference>
<evidence type="ECO:0000313" key="4">
    <source>
        <dbReference type="Ensembl" id="ENSOMEP00000023021.1"/>
    </source>
</evidence>
<sequence length="319" mass="35735">MFLYILALVAIWFIYRWLRETKRVPNKGDKYVYITGCDSGFGNRLAWHLDELGFRVIAGCYTKEGESALRKLSSERLSTVSLDVTKSESVSKAAASIKTLVGEKGLWAVVNNAGVSVPSGPNDWLTIEDFKSMLAVNLNGVIDVTLSVLPLIKKARGRVVNVASVFGRISPFGGPYCVSKYGVEAFNDCLRLNMAPFGVKVLCIEPGFFKTSVTDTALVQNNLKKLWDRLPQDVRDDYGRVYLEKTLEGVDQRFNQLTDSDLMKVVGCMEHAITAVHPRYRYSPGWDAKFFWLPMSYLPTFITDAFFLSNTPKPIKSVL</sequence>
<dbReference type="Gene3D" id="3.40.50.720">
    <property type="entry name" value="NAD(P)-binding Rossmann-like Domain"/>
    <property type="match status" value="1"/>
</dbReference>
<dbReference type="FunFam" id="3.40.50.720:FF:000074">
    <property type="entry name" value="Retinol dehydrogenase type 1"/>
    <property type="match status" value="1"/>
</dbReference>
<name>A0A3B3CZK0_ORYME</name>
<accession>A0A3B3CZK0</accession>
<dbReference type="InterPro" id="IPR036291">
    <property type="entry name" value="NAD(P)-bd_dom_sf"/>
</dbReference>
<dbReference type="Proteomes" id="UP000261560">
    <property type="component" value="Unplaced"/>
</dbReference>
<dbReference type="PaxDb" id="30732-ENSOMEP00000023021"/>
<dbReference type="STRING" id="30732.ENSOMEP00000023021"/>
<dbReference type="InterPro" id="IPR020904">
    <property type="entry name" value="Sc_DH/Rdtase_CS"/>
</dbReference>
<dbReference type="GeneID" id="112155361"/>
<dbReference type="Ensembl" id="ENSOMET00000013323.1">
    <property type="protein sequence ID" value="ENSOMEP00000023021.1"/>
    <property type="gene ID" value="ENSOMEG00000002863.1"/>
</dbReference>
<evidence type="ECO:0000256" key="1">
    <source>
        <dbReference type="ARBA" id="ARBA00006484"/>
    </source>
</evidence>
<proteinExistence type="inferred from homology"/>
<dbReference type="GO" id="GO:0008202">
    <property type="term" value="P:steroid metabolic process"/>
    <property type="evidence" value="ECO:0007669"/>
    <property type="project" value="TreeGrafter"/>
</dbReference>
<dbReference type="PRINTS" id="PR00081">
    <property type="entry name" value="GDHRDH"/>
</dbReference>
<dbReference type="CTD" id="10170"/>
<comment type="similarity">
    <text evidence="1 3">Belongs to the short-chain dehydrogenases/reductases (SDR) family.</text>
</comment>
<dbReference type="KEGG" id="oml:112155361"/>
<dbReference type="GO" id="GO:0016491">
    <property type="term" value="F:oxidoreductase activity"/>
    <property type="evidence" value="ECO:0007669"/>
    <property type="project" value="UniProtKB-KW"/>
</dbReference>
<evidence type="ECO:0000256" key="3">
    <source>
        <dbReference type="RuleBase" id="RU000363"/>
    </source>
</evidence>